<dbReference type="SUPFAM" id="SSF46946">
    <property type="entry name" value="S13-like H2TH domain"/>
    <property type="match status" value="1"/>
</dbReference>
<proteinExistence type="predicted"/>
<dbReference type="NCBIfam" id="NF041260">
    <property type="entry name" value="actino_IHF"/>
    <property type="match status" value="1"/>
</dbReference>
<evidence type="ECO:0000313" key="2">
    <source>
        <dbReference type="EMBL" id="MDF2256242.1"/>
    </source>
</evidence>
<organism evidence="2 3">
    <name type="scientific">Streptantibioticus ferralitis</name>
    <dbReference type="NCBI Taxonomy" id="236510"/>
    <lineage>
        <taxon>Bacteria</taxon>
        <taxon>Bacillati</taxon>
        <taxon>Actinomycetota</taxon>
        <taxon>Actinomycetes</taxon>
        <taxon>Kitasatosporales</taxon>
        <taxon>Streptomycetaceae</taxon>
        <taxon>Streptantibioticus</taxon>
    </lineage>
</organism>
<dbReference type="InterPro" id="IPR047806">
    <property type="entry name" value="IHF_actinobact"/>
</dbReference>
<dbReference type="InterPro" id="IPR055201">
    <property type="entry name" value="IHF-like_H2TH"/>
</dbReference>
<dbReference type="Pfam" id="PF22525">
    <property type="entry name" value="H2TH_5"/>
    <property type="match status" value="1"/>
</dbReference>
<accession>A0ABT5YXB2</accession>
<dbReference type="Gene3D" id="1.10.8.50">
    <property type="match status" value="1"/>
</dbReference>
<dbReference type="InterPro" id="IPR010979">
    <property type="entry name" value="Ribosomal_uS13-like_H2TH"/>
</dbReference>
<feature type="domain" description="Integration host factor-like helix-two turn-helix" evidence="1">
    <location>
        <begin position="33"/>
        <end position="100"/>
    </location>
</feature>
<evidence type="ECO:0000313" key="3">
    <source>
        <dbReference type="Proteomes" id="UP001220022"/>
    </source>
</evidence>
<name>A0ABT5YXB2_9ACTN</name>
<protein>
    <submittedName>
        <fullName evidence="2">Integration host factor, actinobacterial type</fullName>
    </submittedName>
</protein>
<dbReference type="RefSeq" id="WP_275812025.1">
    <property type="nucleotide sequence ID" value="NZ_BAAANM010000004.1"/>
</dbReference>
<dbReference type="Proteomes" id="UP001220022">
    <property type="component" value="Unassembled WGS sequence"/>
</dbReference>
<sequence length="104" mass="11143">MALPPLTPSQRAEALEKAKAVRKERGDLMAALKAGTLPLTDLLARQDTVVGKIRVRRVLESLPGIGAVRAGQLLADLGISESRRVQGLGANQRARLLALFPPKE</sequence>
<comment type="caution">
    <text evidence="2">The sequence shown here is derived from an EMBL/GenBank/DDBJ whole genome shotgun (WGS) entry which is preliminary data.</text>
</comment>
<evidence type="ECO:0000259" key="1">
    <source>
        <dbReference type="Pfam" id="PF22525"/>
    </source>
</evidence>
<dbReference type="EMBL" id="JARHTQ010000006">
    <property type="protein sequence ID" value="MDF2256242.1"/>
    <property type="molecule type" value="Genomic_DNA"/>
</dbReference>
<keyword evidence="3" id="KW-1185">Reference proteome</keyword>
<gene>
    <name evidence="2" type="primary">mihF</name>
    <name evidence="2" type="ORF">P2L57_11005</name>
</gene>
<reference evidence="2 3" key="1">
    <citation type="submission" date="2023-03" db="EMBL/GenBank/DDBJ databases">
        <title>Draft genome sequence of type strain Streptomyces ferralitis JCM 14344.</title>
        <authorList>
            <person name="Klaysubun C."/>
            <person name="Duangmal K."/>
        </authorList>
    </citation>
    <scope>NUCLEOTIDE SEQUENCE [LARGE SCALE GENOMIC DNA]</scope>
    <source>
        <strain evidence="2 3">JCM 14344</strain>
    </source>
</reference>